<reference evidence="2 3" key="1">
    <citation type="submission" date="2017-01" db="EMBL/GenBank/DDBJ databases">
        <title>The cable genome- insights into the physiology and evolution of filamentous bacteria capable of sulfide oxidation via long distance electron transfer.</title>
        <authorList>
            <person name="Schreiber L."/>
            <person name="Bjerg J.T."/>
            <person name="Boggild A."/>
            <person name="Van De Vossenberg J."/>
            <person name="Meysman F."/>
            <person name="Nielsen L.P."/>
            <person name="Schramm A."/>
            <person name="Kjeldsen K.U."/>
        </authorList>
    </citation>
    <scope>NUCLEOTIDE SEQUENCE [LARGE SCALE GENOMIC DNA]</scope>
    <source>
        <strain evidence="2">A1</strain>
    </source>
</reference>
<feature type="non-terminal residue" evidence="2">
    <location>
        <position position="1"/>
    </location>
</feature>
<keyword evidence="3" id="KW-1185">Reference proteome</keyword>
<keyword evidence="1" id="KW-0472">Membrane</keyword>
<evidence type="ECO:0000313" key="3">
    <source>
        <dbReference type="Proteomes" id="UP000288086"/>
    </source>
</evidence>
<protein>
    <submittedName>
        <fullName evidence="2">Uncharacterized protein</fullName>
    </submittedName>
</protein>
<keyword evidence="1" id="KW-1133">Transmembrane helix</keyword>
<gene>
    <name evidence="2" type="ORF">VT98_14162</name>
</gene>
<dbReference type="Proteomes" id="UP000288086">
    <property type="component" value="Unassembled WGS sequence"/>
</dbReference>
<accession>A0A3S3RN65</accession>
<proteinExistence type="predicted"/>
<name>A0A3S3RN65_9BACT</name>
<dbReference type="AlphaFoldDB" id="A0A3S3RN65"/>
<dbReference type="EMBL" id="MTKP01000416">
    <property type="protein sequence ID" value="RWX43786.1"/>
    <property type="molecule type" value="Genomic_DNA"/>
</dbReference>
<keyword evidence="1" id="KW-0812">Transmembrane</keyword>
<comment type="caution">
    <text evidence="2">The sequence shown here is derived from an EMBL/GenBank/DDBJ whole genome shotgun (WGS) entry which is preliminary data.</text>
</comment>
<sequence>WLAEKVSESELLLGGHFDQMQFEFKASPALQYIFLGIIGLLLINIFAAIVRSLISVGAQLMQFAGIQQSDKEA</sequence>
<evidence type="ECO:0000256" key="1">
    <source>
        <dbReference type="SAM" id="Phobius"/>
    </source>
</evidence>
<evidence type="ECO:0000313" key="2">
    <source>
        <dbReference type="EMBL" id="RWX43786.1"/>
    </source>
</evidence>
<organism evidence="2 3">
    <name type="scientific">Candidatus Electrothrix communis</name>
    <dbReference type="NCBI Taxonomy" id="1859133"/>
    <lineage>
        <taxon>Bacteria</taxon>
        <taxon>Pseudomonadati</taxon>
        <taxon>Thermodesulfobacteriota</taxon>
        <taxon>Desulfobulbia</taxon>
        <taxon>Desulfobulbales</taxon>
        <taxon>Desulfobulbaceae</taxon>
        <taxon>Candidatus Electrothrix</taxon>
    </lineage>
</organism>
<feature type="transmembrane region" description="Helical" evidence="1">
    <location>
        <begin position="29"/>
        <end position="54"/>
    </location>
</feature>